<evidence type="ECO:0000313" key="4">
    <source>
        <dbReference type="EMBL" id="HBI35598.1"/>
    </source>
</evidence>
<name>A0A354G3L0_UNCKA</name>
<dbReference type="InterPro" id="IPR052046">
    <property type="entry name" value="GH57_Enzymes"/>
</dbReference>
<accession>A0A354G3L0</accession>
<dbReference type="PANTHER" id="PTHR36306">
    <property type="entry name" value="ALPHA-AMYLASE-RELATED-RELATED"/>
    <property type="match status" value="1"/>
</dbReference>
<comment type="caution">
    <text evidence="4">The sequence shown here is derived from an EMBL/GenBank/DDBJ whole genome shotgun (WGS) entry which is preliminary data.</text>
</comment>
<dbReference type="Gene3D" id="3.20.110.20">
    <property type="match status" value="1"/>
</dbReference>
<dbReference type="PANTHER" id="PTHR36306:SF1">
    <property type="entry name" value="ALPHA-AMYLASE-RELATED"/>
    <property type="match status" value="1"/>
</dbReference>
<dbReference type="Pfam" id="PF03065">
    <property type="entry name" value="Glyco_hydro_57"/>
    <property type="match status" value="1"/>
</dbReference>
<evidence type="ECO:0000256" key="2">
    <source>
        <dbReference type="ARBA" id="ARBA00023277"/>
    </source>
</evidence>
<dbReference type="EMBL" id="DNVO01000020">
    <property type="protein sequence ID" value="HBI35598.1"/>
    <property type="molecule type" value="Genomic_DNA"/>
</dbReference>
<proteinExistence type="inferred from homology"/>
<organism evidence="4 5">
    <name type="scientific">candidate division WWE3 bacterium</name>
    <dbReference type="NCBI Taxonomy" id="2053526"/>
    <lineage>
        <taxon>Bacteria</taxon>
        <taxon>Katanobacteria</taxon>
    </lineage>
</organism>
<comment type="similarity">
    <text evidence="1">Belongs to the glycosyl hydrolase 57 family.</text>
</comment>
<dbReference type="AlphaFoldDB" id="A0A354G3L0"/>
<reference evidence="4 5" key="1">
    <citation type="journal article" date="2018" name="Nat. Biotechnol.">
        <title>A standardized bacterial taxonomy based on genome phylogeny substantially revises the tree of life.</title>
        <authorList>
            <person name="Parks D.H."/>
            <person name="Chuvochina M."/>
            <person name="Waite D.W."/>
            <person name="Rinke C."/>
            <person name="Skarshewski A."/>
            <person name="Chaumeil P.A."/>
            <person name="Hugenholtz P."/>
        </authorList>
    </citation>
    <scope>NUCLEOTIDE SEQUENCE [LARGE SCALE GENOMIC DNA]</scope>
    <source>
        <strain evidence="4">UBA12146</strain>
    </source>
</reference>
<keyword evidence="2" id="KW-0119">Carbohydrate metabolism</keyword>
<dbReference type="InterPro" id="IPR011330">
    <property type="entry name" value="Glyco_hydro/deAcase_b/a-brl"/>
</dbReference>
<evidence type="ECO:0000256" key="1">
    <source>
        <dbReference type="ARBA" id="ARBA00006821"/>
    </source>
</evidence>
<dbReference type="InterPro" id="IPR004300">
    <property type="entry name" value="Glyco_hydro_57_N"/>
</dbReference>
<evidence type="ECO:0000259" key="3">
    <source>
        <dbReference type="Pfam" id="PF03065"/>
    </source>
</evidence>
<dbReference type="Proteomes" id="UP000261706">
    <property type="component" value="Unassembled WGS sequence"/>
</dbReference>
<evidence type="ECO:0000313" key="5">
    <source>
        <dbReference type="Proteomes" id="UP000261706"/>
    </source>
</evidence>
<dbReference type="GO" id="GO:0005975">
    <property type="term" value="P:carbohydrate metabolic process"/>
    <property type="evidence" value="ECO:0007669"/>
    <property type="project" value="InterPro"/>
</dbReference>
<dbReference type="GO" id="GO:0003824">
    <property type="term" value="F:catalytic activity"/>
    <property type="evidence" value="ECO:0007669"/>
    <property type="project" value="InterPro"/>
</dbReference>
<protein>
    <recommendedName>
        <fullName evidence="3">Glycoside hydrolase family 57 N-terminal domain-containing protein</fullName>
    </recommendedName>
</protein>
<dbReference type="SUPFAM" id="SSF88713">
    <property type="entry name" value="Glycoside hydrolase/deacetylase"/>
    <property type="match status" value="1"/>
</dbReference>
<sequence>MFSASDLSTKIPGICKKKSLTNTPLLSHNTRVKIALVLHLYQPPTQDEAVFRRIFSQCYQPLIKLIKNKKNFSLTLNIPLSLLEQADKYGYGDWISDIKTLYASERVELVGTAAYHPLLTKLSIESAERQIVLNEYALGYYFGSRTGFEGEAAVMTKNIGGFFSPECAVNNEVVSLVSELGYDWVLVDQTAIPNLSYDGYDPVYNTLKGLDIKIVSRNKSLSDALSFYREPSVDQIINTIFSKGDNQVIALDGETFGHHNPLGIAMLEDIIDVVVDRGGSFSSVCQLLPEMKARNIEEIIESTWGAGYEDMATGNAYPYWSGNEIQKRLGSLEKILGDYQASIPVSDEPHDSAAQPLWFYESMTDTLDETKEYLKRLFWIMKYEHSDKYWWSSKKAILGNPMLFHRGMVEKSLSYASNVAASIPDSKGKDKILKLVKSIASMLES</sequence>
<feature type="domain" description="Glycoside hydrolase family 57 N-terminal" evidence="3">
    <location>
        <begin position="47"/>
        <end position="294"/>
    </location>
</feature>
<gene>
    <name evidence="4" type="ORF">DDY47_01530</name>
</gene>